<dbReference type="EMBL" id="HBUE01192188">
    <property type="protein sequence ID" value="CAG6525717.1"/>
    <property type="molecule type" value="Transcribed_RNA"/>
</dbReference>
<evidence type="ECO:0000313" key="1">
    <source>
        <dbReference type="EMBL" id="CAG6525717.1"/>
    </source>
</evidence>
<name>A0A8D8H0G3_CULPI</name>
<reference evidence="1" key="1">
    <citation type="submission" date="2021-05" db="EMBL/GenBank/DDBJ databases">
        <authorList>
            <person name="Alioto T."/>
            <person name="Alioto T."/>
            <person name="Gomez Garrido J."/>
        </authorList>
    </citation>
    <scope>NUCLEOTIDE SEQUENCE</scope>
</reference>
<protein>
    <submittedName>
        <fullName evidence="1">(northern house mosquito) hypothetical protein</fullName>
    </submittedName>
</protein>
<sequence>MVGNLPLSSTVFHAPSTTRHLARTVSRSNRGHCGSSSASTDSCRRLAWISSSVARRHSCSSVGVASDRVEQSTVMAPYDRLREFWPTRSRSLLMRQRIRLWIMLKIIWFQRWQTEVAWMSVEIGSCLNISMRSSVGSNDMYGNCELSLESPSLVNSMFKKMRRFKSGVNLIYFE</sequence>
<dbReference type="EMBL" id="HBUE01298113">
    <property type="protein sequence ID" value="CAG6577425.1"/>
    <property type="molecule type" value="Transcribed_RNA"/>
</dbReference>
<organism evidence="1">
    <name type="scientific">Culex pipiens</name>
    <name type="common">House mosquito</name>
    <dbReference type="NCBI Taxonomy" id="7175"/>
    <lineage>
        <taxon>Eukaryota</taxon>
        <taxon>Metazoa</taxon>
        <taxon>Ecdysozoa</taxon>
        <taxon>Arthropoda</taxon>
        <taxon>Hexapoda</taxon>
        <taxon>Insecta</taxon>
        <taxon>Pterygota</taxon>
        <taxon>Neoptera</taxon>
        <taxon>Endopterygota</taxon>
        <taxon>Diptera</taxon>
        <taxon>Nematocera</taxon>
        <taxon>Culicoidea</taxon>
        <taxon>Culicidae</taxon>
        <taxon>Culicinae</taxon>
        <taxon>Culicini</taxon>
        <taxon>Culex</taxon>
        <taxon>Culex</taxon>
    </lineage>
</organism>
<dbReference type="AlphaFoldDB" id="A0A8D8H0G3"/>
<accession>A0A8D8H0G3</accession>
<proteinExistence type="predicted"/>